<feature type="domain" description="Metallo-beta-lactamase" evidence="1">
    <location>
        <begin position="19"/>
        <end position="95"/>
    </location>
</feature>
<dbReference type="InterPro" id="IPR050698">
    <property type="entry name" value="MBL"/>
</dbReference>
<dbReference type="GO" id="GO:0004527">
    <property type="term" value="F:exonuclease activity"/>
    <property type="evidence" value="ECO:0007669"/>
    <property type="project" value="UniProtKB-KW"/>
</dbReference>
<dbReference type="Gene3D" id="3.60.15.10">
    <property type="entry name" value="Ribonuclease Z/Hydroxyacylglutathione hydrolase-like"/>
    <property type="match status" value="1"/>
</dbReference>
<sequence length="131" mass="14299">MSVSISFLGAAGTVTGSRFLLEKGGKRILFDCGLFQGLKQLRLRNWAPFPVEPSTIDAVCLTHAHLDHSGYLPALARDGFAGKIYTSHATMELCGILLRDSGFLQEKDAEYANRHGFSKHKPALPLLSLGR</sequence>
<dbReference type="SUPFAM" id="SSF56281">
    <property type="entry name" value="Metallo-hydrolase/oxidoreductase"/>
    <property type="match status" value="1"/>
</dbReference>
<name>A0A7W9Z1W4_9HYPH</name>
<dbReference type="Proteomes" id="UP000535501">
    <property type="component" value="Unassembled WGS sequence"/>
</dbReference>
<protein>
    <submittedName>
        <fullName evidence="2">Cft2 family RNA processing exonuclease</fullName>
    </submittedName>
</protein>
<dbReference type="CDD" id="cd16295">
    <property type="entry name" value="TTHA0252-CPSF-like_MBL-fold"/>
    <property type="match status" value="1"/>
</dbReference>
<keyword evidence="3" id="KW-1185">Reference proteome</keyword>
<gene>
    <name evidence="2" type="ORF">HNQ75_004506</name>
</gene>
<comment type="caution">
    <text evidence="2">The sequence shown here is derived from an EMBL/GenBank/DDBJ whole genome shotgun (WGS) entry which is preliminary data.</text>
</comment>
<proteinExistence type="predicted"/>
<accession>A0A7W9Z1W4</accession>
<dbReference type="EMBL" id="JACHEJ010000037">
    <property type="protein sequence ID" value="MBB6182517.1"/>
    <property type="molecule type" value="Genomic_DNA"/>
</dbReference>
<dbReference type="InterPro" id="IPR001279">
    <property type="entry name" value="Metallo-B-lactamas"/>
</dbReference>
<evidence type="ECO:0000313" key="2">
    <source>
        <dbReference type="EMBL" id="MBB6182517.1"/>
    </source>
</evidence>
<keyword evidence="2" id="KW-0540">Nuclease</keyword>
<organism evidence="2 3">
    <name type="scientific">Pseudorhizobium flavum</name>
    <dbReference type="NCBI Taxonomy" id="1335061"/>
    <lineage>
        <taxon>Bacteria</taxon>
        <taxon>Pseudomonadati</taxon>
        <taxon>Pseudomonadota</taxon>
        <taxon>Alphaproteobacteria</taxon>
        <taxon>Hyphomicrobiales</taxon>
        <taxon>Rhizobiaceae</taxon>
        <taxon>Rhizobium/Agrobacterium group</taxon>
        <taxon>Pseudorhizobium</taxon>
    </lineage>
</organism>
<evidence type="ECO:0000313" key="3">
    <source>
        <dbReference type="Proteomes" id="UP000535501"/>
    </source>
</evidence>
<dbReference type="AlphaFoldDB" id="A0A7W9Z1W4"/>
<dbReference type="GO" id="GO:0004521">
    <property type="term" value="F:RNA endonuclease activity"/>
    <property type="evidence" value="ECO:0007669"/>
    <property type="project" value="TreeGrafter"/>
</dbReference>
<keyword evidence="2" id="KW-0269">Exonuclease</keyword>
<keyword evidence="2" id="KW-0378">Hydrolase</keyword>
<dbReference type="Pfam" id="PF00753">
    <property type="entry name" value="Lactamase_B"/>
    <property type="match status" value="1"/>
</dbReference>
<reference evidence="2 3" key="1">
    <citation type="submission" date="2020-08" db="EMBL/GenBank/DDBJ databases">
        <title>Genomic Encyclopedia of Type Strains, Phase IV (KMG-IV): sequencing the most valuable type-strain genomes for metagenomic binning, comparative biology and taxonomic classification.</title>
        <authorList>
            <person name="Goeker M."/>
        </authorList>
    </citation>
    <scope>NUCLEOTIDE SEQUENCE [LARGE SCALE GENOMIC DNA]</scope>
    <source>
        <strain evidence="2 3">DSM 102134</strain>
    </source>
</reference>
<dbReference type="PANTHER" id="PTHR11203">
    <property type="entry name" value="CLEAVAGE AND POLYADENYLATION SPECIFICITY FACTOR FAMILY MEMBER"/>
    <property type="match status" value="1"/>
</dbReference>
<evidence type="ECO:0000259" key="1">
    <source>
        <dbReference type="Pfam" id="PF00753"/>
    </source>
</evidence>
<dbReference type="PANTHER" id="PTHR11203:SF37">
    <property type="entry name" value="INTEGRATOR COMPLEX SUBUNIT 11"/>
    <property type="match status" value="1"/>
</dbReference>
<dbReference type="InterPro" id="IPR036866">
    <property type="entry name" value="RibonucZ/Hydroxyglut_hydro"/>
</dbReference>